<evidence type="ECO:0000256" key="7">
    <source>
        <dbReference type="ARBA" id="ARBA00023033"/>
    </source>
</evidence>
<dbReference type="InterPro" id="IPR011566">
    <property type="entry name" value="Ubq_synth_Coq7"/>
</dbReference>
<dbReference type="InterPro" id="IPR009078">
    <property type="entry name" value="Ferritin-like_SF"/>
</dbReference>
<dbReference type="PANTHER" id="PTHR11237">
    <property type="entry name" value="COENZYME Q10 BIOSYNTHESIS PROTEIN 7"/>
    <property type="match status" value="1"/>
</dbReference>
<dbReference type="Proteomes" id="UP001324185">
    <property type="component" value="Chromosome"/>
</dbReference>
<evidence type="ECO:0000256" key="6">
    <source>
        <dbReference type="ARBA" id="ARBA00023004"/>
    </source>
</evidence>
<proteinExistence type="inferred from homology"/>
<feature type="binding site" evidence="9">
    <location>
        <position position="175"/>
    </location>
    <ligand>
        <name>Fe cation</name>
        <dbReference type="ChEBI" id="CHEBI:24875"/>
        <label>2</label>
    </ligand>
</feature>
<comment type="catalytic activity">
    <reaction evidence="9">
        <text>a 5-methoxy-2-methyl-3-(all-trans-polyprenyl)benzene-1,4-diol + AH2 + O2 = a 3-demethylubiquinol + A + H2O</text>
        <dbReference type="Rhea" id="RHEA:50908"/>
        <dbReference type="Rhea" id="RHEA-COMP:10859"/>
        <dbReference type="Rhea" id="RHEA-COMP:10914"/>
        <dbReference type="ChEBI" id="CHEBI:13193"/>
        <dbReference type="ChEBI" id="CHEBI:15377"/>
        <dbReference type="ChEBI" id="CHEBI:15379"/>
        <dbReference type="ChEBI" id="CHEBI:17499"/>
        <dbReference type="ChEBI" id="CHEBI:84167"/>
        <dbReference type="ChEBI" id="CHEBI:84422"/>
        <dbReference type="EC" id="1.14.99.60"/>
    </reaction>
</comment>
<evidence type="ECO:0000256" key="3">
    <source>
        <dbReference type="ARBA" id="ARBA00022688"/>
    </source>
</evidence>
<evidence type="ECO:0000256" key="4">
    <source>
        <dbReference type="ARBA" id="ARBA00022723"/>
    </source>
</evidence>
<dbReference type="RefSeq" id="WP_018623431.1">
    <property type="nucleotide sequence ID" value="NZ_CP140158.1"/>
</dbReference>
<comment type="cofactor">
    <cofactor evidence="9">
        <name>Fe cation</name>
        <dbReference type="ChEBI" id="CHEBI:24875"/>
    </cofactor>
    <text evidence="9">Binds 2 iron ions per subunit.</text>
</comment>
<protein>
    <recommendedName>
        <fullName evidence="9">3-demethoxyubiquinol 3-hydroxylase</fullName>
        <shortName evidence="9">DMQ hydroxylase</shortName>
        <ecNumber evidence="9">1.14.99.60</ecNumber>
    </recommendedName>
    <alternativeName>
        <fullName evidence="9">2-nonaprenyl-3-methyl-6-methoxy-1,4-benzoquinol hydroxylase</fullName>
    </alternativeName>
</protein>
<dbReference type="PANTHER" id="PTHR11237:SF4">
    <property type="entry name" value="5-DEMETHOXYUBIQUINONE HYDROXYLASE, MITOCHONDRIAL"/>
    <property type="match status" value="1"/>
</dbReference>
<feature type="binding site" evidence="9">
    <location>
        <position position="175"/>
    </location>
    <ligand>
        <name>Fe cation</name>
        <dbReference type="ChEBI" id="CHEBI:24875"/>
        <label>1</label>
    </ligand>
</feature>
<feature type="binding site" evidence="9">
    <location>
        <position position="91"/>
    </location>
    <ligand>
        <name>Fe cation</name>
        <dbReference type="ChEBI" id="CHEBI:24875"/>
        <label>1</label>
    </ligand>
</feature>
<accession>A0ABZ0X4B2</accession>
<dbReference type="SUPFAM" id="SSF47240">
    <property type="entry name" value="Ferritin-like"/>
    <property type="match status" value="1"/>
</dbReference>
<evidence type="ECO:0000256" key="5">
    <source>
        <dbReference type="ARBA" id="ARBA00023002"/>
    </source>
</evidence>
<dbReference type="InterPro" id="IPR012347">
    <property type="entry name" value="Ferritin-like"/>
</dbReference>
<keyword evidence="11" id="KW-1185">Reference proteome</keyword>
<name>A0ABZ0X4B2_9GAMM</name>
<keyword evidence="2 9" id="KW-1003">Cell membrane</keyword>
<dbReference type="InterPro" id="IPR047809">
    <property type="entry name" value="COQ7_proteobact"/>
</dbReference>
<dbReference type="Pfam" id="PF03232">
    <property type="entry name" value="COQ7"/>
    <property type="match status" value="1"/>
</dbReference>
<keyword evidence="7 9" id="KW-0503">Monooxygenase</keyword>
<feature type="binding site" evidence="9">
    <location>
        <position position="178"/>
    </location>
    <ligand>
        <name>Fe cation</name>
        <dbReference type="ChEBI" id="CHEBI:24875"/>
        <label>2</label>
    </ligand>
</feature>
<gene>
    <name evidence="9 10" type="primary">coq7</name>
    <name evidence="10" type="ORF">SR900_00865</name>
</gene>
<keyword evidence="6 9" id="KW-0408">Iron</keyword>
<comment type="similarity">
    <text evidence="9">Belongs to the COQ7 family.</text>
</comment>
<organism evidence="10 11">
    <name type="scientific">Kangiella aquimarina</name>
    <dbReference type="NCBI Taxonomy" id="261965"/>
    <lineage>
        <taxon>Bacteria</taxon>
        <taxon>Pseudomonadati</taxon>
        <taxon>Pseudomonadota</taxon>
        <taxon>Gammaproteobacteria</taxon>
        <taxon>Kangiellales</taxon>
        <taxon>Kangiellaceae</taxon>
        <taxon>Kangiella</taxon>
    </lineage>
</organism>
<keyword evidence="4 9" id="KW-0479">Metal-binding</keyword>
<reference evidence="10 11" key="1">
    <citation type="submission" date="2023-11" db="EMBL/GenBank/DDBJ databases">
        <title>MicrobeMod: A computational toolkit for identifying prokaryotic methylation and restriction-modification with nanopore sequencing.</title>
        <authorList>
            <person name="Crits-Christoph A."/>
            <person name="Kang S.C."/>
            <person name="Lee H."/>
            <person name="Ostrov N."/>
        </authorList>
    </citation>
    <scope>NUCLEOTIDE SEQUENCE [LARGE SCALE GENOMIC DNA]</scope>
    <source>
        <strain evidence="10 11">DSMZ 16071</strain>
    </source>
</reference>
<evidence type="ECO:0000256" key="1">
    <source>
        <dbReference type="ARBA" id="ARBA00004749"/>
    </source>
</evidence>
<feature type="binding site" evidence="9">
    <location>
        <position position="143"/>
    </location>
    <ligand>
        <name>Fe cation</name>
        <dbReference type="ChEBI" id="CHEBI:24875"/>
        <label>2</label>
    </ligand>
</feature>
<evidence type="ECO:0000313" key="11">
    <source>
        <dbReference type="Proteomes" id="UP001324185"/>
    </source>
</evidence>
<evidence type="ECO:0000256" key="8">
    <source>
        <dbReference type="ARBA" id="ARBA00023136"/>
    </source>
</evidence>
<keyword evidence="3 9" id="KW-0831">Ubiquinone biosynthesis</keyword>
<sequence>MRQFSFFDRLCLVADSALKTTRGIYDTKTRPTPAQDIDESKMSDQEKRHAASLMRINHTGEVCAQALYQGQALTAKLPNVRDKMEQAAQEEVDHLAWCSERIHELGSRESLLNPLWYASSFTIGALAGIAGDKWSLGFVAETEHQVCRHLDDHLQKLPIQDSKSRVILQQMREEELKHATVAIEHGGAELPKPIKGAMSLMSKVMTSSVYYV</sequence>
<comment type="pathway">
    <text evidence="1 9">Cofactor biosynthesis; ubiquinone biosynthesis.</text>
</comment>
<dbReference type="EC" id="1.14.99.60" evidence="9"/>
<dbReference type="EMBL" id="CP140158">
    <property type="protein sequence ID" value="WQG85446.1"/>
    <property type="molecule type" value="Genomic_DNA"/>
</dbReference>
<dbReference type="HAMAP" id="MF_01658">
    <property type="entry name" value="COQ7"/>
    <property type="match status" value="1"/>
</dbReference>
<feature type="binding site" evidence="9">
    <location>
        <position position="91"/>
    </location>
    <ligand>
        <name>Fe cation</name>
        <dbReference type="ChEBI" id="CHEBI:24875"/>
        <label>2</label>
    </ligand>
</feature>
<comment type="subcellular location">
    <subcellularLocation>
        <location evidence="9">Cell membrane</location>
        <topology evidence="9">Peripheral membrane protein</topology>
    </subcellularLocation>
</comment>
<keyword evidence="5 9" id="KW-0560">Oxidoreductase</keyword>
<evidence type="ECO:0000256" key="2">
    <source>
        <dbReference type="ARBA" id="ARBA00022475"/>
    </source>
</evidence>
<dbReference type="CDD" id="cd01042">
    <property type="entry name" value="DMQH"/>
    <property type="match status" value="1"/>
</dbReference>
<dbReference type="Gene3D" id="1.20.1260.10">
    <property type="match status" value="1"/>
</dbReference>
<dbReference type="NCBIfam" id="NF033656">
    <property type="entry name" value="DMQ_monoox_COQ7"/>
    <property type="match status" value="1"/>
</dbReference>
<feature type="binding site" evidence="9">
    <location>
        <position position="94"/>
    </location>
    <ligand>
        <name>Fe cation</name>
        <dbReference type="ChEBI" id="CHEBI:24875"/>
        <label>1</label>
    </ligand>
</feature>
<evidence type="ECO:0000256" key="9">
    <source>
        <dbReference type="HAMAP-Rule" id="MF_01658"/>
    </source>
</evidence>
<keyword evidence="8 9" id="KW-0472">Membrane</keyword>
<comment type="function">
    <text evidence="9">Catalyzes the hydroxylation of 2-nonaprenyl-3-methyl-6-methoxy-1,4-benzoquinol during ubiquinone biosynthesis.</text>
</comment>
<evidence type="ECO:0000313" key="10">
    <source>
        <dbReference type="EMBL" id="WQG85446.1"/>
    </source>
</evidence>
<feature type="binding site" evidence="9">
    <location>
        <position position="61"/>
    </location>
    <ligand>
        <name>Fe cation</name>
        <dbReference type="ChEBI" id="CHEBI:24875"/>
        <label>1</label>
    </ligand>
</feature>
<dbReference type="GO" id="GO:0004497">
    <property type="term" value="F:monooxygenase activity"/>
    <property type="evidence" value="ECO:0007669"/>
    <property type="project" value="UniProtKB-KW"/>
</dbReference>